<protein>
    <submittedName>
        <fullName evidence="1">PIG-L family deacetylase</fullName>
    </submittedName>
</protein>
<dbReference type="RefSeq" id="WP_250199770.1">
    <property type="nucleotide sequence ID" value="NZ_CP097636.1"/>
</dbReference>
<proteinExistence type="predicted"/>
<dbReference type="InterPro" id="IPR024078">
    <property type="entry name" value="LmbE-like_dom_sf"/>
</dbReference>
<dbReference type="Proteomes" id="UP001056201">
    <property type="component" value="Chromosome 2"/>
</dbReference>
<evidence type="ECO:0000313" key="2">
    <source>
        <dbReference type="Proteomes" id="UP001056201"/>
    </source>
</evidence>
<reference evidence="1" key="1">
    <citation type="submission" date="2022-05" db="EMBL/GenBank/DDBJ databases">
        <title>An RpoN-dependent PEP-CTERM gene is involved in floc formation of an Aquincola tertiaricarbonis strain.</title>
        <authorList>
            <person name="Qiu D."/>
            <person name="Xia M."/>
        </authorList>
    </citation>
    <scope>NUCLEOTIDE SEQUENCE</scope>
    <source>
        <strain evidence="1">RN12</strain>
    </source>
</reference>
<organism evidence="1 2">
    <name type="scientific">Aquincola tertiaricarbonis</name>
    <dbReference type="NCBI Taxonomy" id="391953"/>
    <lineage>
        <taxon>Bacteria</taxon>
        <taxon>Pseudomonadati</taxon>
        <taxon>Pseudomonadota</taxon>
        <taxon>Betaproteobacteria</taxon>
        <taxon>Burkholderiales</taxon>
        <taxon>Sphaerotilaceae</taxon>
        <taxon>Aquincola</taxon>
    </lineage>
</organism>
<dbReference type="SUPFAM" id="SSF102588">
    <property type="entry name" value="LmbE-like"/>
    <property type="match status" value="1"/>
</dbReference>
<dbReference type="EMBL" id="CP097636">
    <property type="protein sequence ID" value="URI11576.1"/>
    <property type="molecule type" value="Genomic_DNA"/>
</dbReference>
<evidence type="ECO:0000313" key="1">
    <source>
        <dbReference type="EMBL" id="URI11576.1"/>
    </source>
</evidence>
<dbReference type="Pfam" id="PF02585">
    <property type="entry name" value="PIG-L"/>
    <property type="match status" value="1"/>
</dbReference>
<dbReference type="InterPro" id="IPR003737">
    <property type="entry name" value="GlcNAc_PI_deacetylase-related"/>
</dbReference>
<dbReference type="Gene3D" id="3.40.50.10320">
    <property type="entry name" value="LmbE-like"/>
    <property type="match status" value="1"/>
</dbReference>
<keyword evidence="2" id="KW-1185">Reference proteome</keyword>
<sequence length="299" mass="31704">MNLPAKATTLPTWRHLLARLGRELLRRVVADGLPPTVRRALRLQLQLAHASQQPAMVPAPAGRRVLVLAPHADDESLGCGGTLALAAQAGCSVRVLVLTDGRKGYDPARLPPGDEAARIGFEQALAAQRLQEATAACRCLGLPAPGCLGMPDGALDSAIGWALDPLSELLADWRPELIFAPFATDAHPDHMAAARLLARALARVLARHQLPADAQVWAYETWTPLPANTFVDIGASMAAKRAAIAAHASQMEGTDYLRVFEGLAAYRSLGAGRPGGQVEAFHRDTPAGYIDQVRRAAAG</sequence>
<dbReference type="PANTHER" id="PTHR12993">
    <property type="entry name" value="N-ACETYLGLUCOSAMINYL-PHOSPHATIDYLINOSITOL DE-N-ACETYLASE-RELATED"/>
    <property type="match status" value="1"/>
</dbReference>
<name>A0ABY4SH61_AQUTE</name>
<accession>A0ABY4SH61</accession>
<gene>
    <name evidence="1" type="ORF">MW290_21805</name>
</gene>
<dbReference type="PANTHER" id="PTHR12993:SF29">
    <property type="entry name" value="BLR3841 PROTEIN"/>
    <property type="match status" value="1"/>
</dbReference>